<name>A0A7C1SRC2_UNCC3</name>
<dbReference type="EMBL" id="DRHL01000118">
    <property type="protein sequence ID" value="HEB13738.1"/>
    <property type="molecule type" value="Genomic_DNA"/>
</dbReference>
<dbReference type="AlphaFoldDB" id="A0A7C1SRC2"/>
<accession>A0A7C1SRC2</accession>
<proteinExistence type="predicted"/>
<comment type="caution">
    <text evidence="1">The sequence shown here is derived from an EMBL/GenBank/DDBJ whole genome shotgun (WGS) entry which is preliminary data.</text>
</comment>
<evidence type="ECO:0000313" key="1">
    <source>
        <dbReference type="EMBL" id="HEB13738.1"/>
    </source>
</evidence>
<protein>
    <submittedName>
        <fullName evidence="1">Uncharacterized protein</fullName>
    </submittedName>
</protein>
<reference evidence="1" key="1">
    <citation type="journal article" date="2020" name="mSystems">
        <title>Genome- and Community-Level Interaction Insights into Carbon Utilization and Element Cycling Functions of Hydrothermarchaeota in Hydrothermal Sediment.</title>
        <authorList>
            <person name="Zhou Z."/>
            <person name="Liu Y."/>
            <person name="Xu W."/>
            <person name="Pan J."/>
            <person name="Luo Z.H."/>
            <person name="Li M."/>
        </authorList>
    </citation>
    <scope>NUCLEOTIDE SEQUENCE [LARGE SCALE GENOMIC DNA]</scope>
    <source>
        <strain evidence="1">HyVt-369</strain>
    </source>
</reference>
<gene>
    <name evidence="1" type="ORF">ENI13_02025</name>
</gene>
<organism evidence="1">
    <name type="scientific">candidate division CPR3 bacterium</name>
    <dbReference type="NCBI Taxonomy" id="2268181"/>
    <lineage>
        <taxon>Bacteria</taxon>
        <taxon>Bacteria division CPR3</taxon>
    </lineage>
</organism>
<sequence length="67" mass="7570">MMVDQAKMRRVMPKKIIHKVVPIAKMGKEPLILPNYSGVKKFVAERDNVFSHDQLSGVSADDHHAQT</sequence>
<feature type="non-terminal residue" evidence="1">
    <location>
        <position position="67"/>
    </location>
</feature>
<dbReference type="Proteomes" id="UP000885695">
    <property type="component" value="Unassembled WGS sequence"/>
</dbReference>